<protein>
    <submittedName>
        <fullName evidence="1">Uncharacterized protein</fullName>
    </submittedName>
</protein>
<evidence type="ECO:0000313" key="1">
    <source>
        <dbReference type="EMBL" id="KAF5943910.1"/>
    </source>
</evidence>
<gene>
    <name evidence="1" type="ORF">HYC85_017987</name>
</gene>
<comment type="caution">
    <text evidence="1">The sequence shown here is derived from an EMBL/GenBank/DDBJ whole genome shotgun (WGS) entry which is preliminary data.</text>
</comment>
<keyword evidence="2" id="KW-1185">Reference proteome</keyword>
<organism evidence="1 2">
    <name type="scientific">Camellia sinensis</name>
    <name type="common">Tea plant</name>
    <name type="synonym">Thea sinensis</name>
    <dbReference type="NCBI Taxonomy" id="4442"/>
    <lineage>
        <taxon>Eukaryota</taxon>
        <taxon>Viridiplantae</taxon>
        <taxon>Streptophyta</taxon>
        <taxon>Embryophyta</taxon>
        <taxon>Tracheophyta</taxon>
        <taxon>Spermatophyta</taxon>
        <taxon>Magnoliopsida</taxon>
        <taxon>eudicotyledons</taxon>
        <taxon>Gunneridae</taxon>
        <taxon>Pentapetalae</taxon>
        <taxon>asterids</taxon>
        <taxon>Ericales</taxon>
        <taxon>Theaceae</taxon>
        <taxon>Camellia</taxon>
    </lineage>
</organism>
<dbReference type="Proteomes" id="UP000593564">
    <property type="component" value="Unassembled WGS sequence"/>
</dbReference>
<reference evidence="2" key="1">
    <citation type="journal article" date="2020" name="Nat. Commun.">
        <title>Genome assembly of wild tea tree DASZ reveals pedigree and selection history of tea varieties.</title>
        <authorList>
            <person name="Zhang W."/>
            <person name="Zhang Y."/>
            <person name="Qiu H."/>
            <person name="Guo Y."/>
            <person name="Wan H."/>
            <person name="Zhang X."/>
            <person name="Scossa F."/>
            <person name="Alseekh S."/>
            <person name="Zhang Q."/>
            <person name="Wang P."/>
            <person name="Xu L."/>
            <person name="Schmidt M.H."/>
            <person name="Jia X."/>
            <person name="Li D."/>
            <person name="Zhu A."/>
            <person name="Guo F."/>
            <person name="Chen W."/>
            <person name="Ni D."/>
            <person name="Usadel B."/>
            <person name="Fernie A.R."/>
            <person name="Wen W."/>
        </authorList>
    </citation>
    <scope>NUCLEOTIDE SEQUENCE [LARGE SCALE GENOMIC DNA]</scope>
    <source>
        <strain evidence="2">cv. G240</strain>
    </source>
</reference>
<dbReference type="AlphaFoldDB" id="A0A7J7GT97"/>
<sequence>MKALNPSSEYHKSQVKTGIAIDSFVVGSVTLYRSSSSEACELRTDRRRNGLSHQISSTPSLIELWISFKLPQFQIRNHHNLRVELLQFQIQIRF</sequence>
<proteinExistence type="predicted"/>
<reference evidence="1 2" key="2">
    <citation type="submission" date="2020-07" db="EMBL/GenBank/DDBJ databases">
        <title>Genome assembly of wild tea tree DASZ reveals pedigree and selection history of tea varieties.</title>
        <authorList>
            <person name="Zhang W."/>
        </authorList>
    </citation>
    <scope>NUCLEOTIDE SEQUENCE [LARGE SCALE GENOMIC DNA]</scope>
    <source>
        <strain evidence="2">cv. G240</strain>
        <tissue evidence="1">Leaf</tissue>
    </source>
</reference>
<accession>A0A7J7GT97</accession>
<dbReference type="EMBL" id="JACBKZ010000008">
    <property type="protein sequence ID" value="KAF5943910.1"/>
    <property type="molecule type" value="Genomic_DNA"/>
</dbReference>
<evidence type="ECO:0000313" key="2">
    <source>
        <dbReference type="Proteomes" id="UP000593564"/>
    </source>
</evidence>
<name>A0A7J7GT97_CAMSI</name>